<evidence type="ECO:0000256" key="1">
    <source>
        <dbReference type="ARBA" id="ARBA00009766"/>
    </source>
</evidence>
<comment type="similarity">
    <text evidence="1">Belongs to the CsgA/CsgB family.</text>
</comment>
<evidence type="ECO:0008006" key="7">
    <source>
        <dbReference type="Google" id="ProtNLM"/>
    </source>
</evidence>
<reference evidence="5 6" key="1">
    <citation type="submission" date="2020-05" db="EMBL/GenBank/DDBJ databases">
        <title>Hymenobacter terrestris sp. nov. and Hymenobacter lapidiphilus sp. nov., isolated from regoliths in Antarctica.</title>
        <authorList>
            <person name="Sedlacek I."/>
            <person name="Pantucek R."/>
            <person name="Zeman M."/>
            <person name="Holochova P."/>
            <person name="Kralova S."/>
            <person name="Stankova E."/>
            <person name="Sedo O."/>
            <person name="Micenkova L."/>
            <person name="Svec P."/>
            <person name="Gupta V."/>
            <person name="Sood U."/>
            <person name="Korpole U.S."/>
            <person name="Lal R."/>
        </authorList>
    </citation>
    <scope>NUCLEOTIDE SEQUENCE [LARGE SCALE GENOMIC DNA]</scope>
    <source>
        <strain evidence="5 6">P5342</strain>
    </source>
</reference>
<proteinExistence type="inferred from homology"/>
<evidence type="ECO:0000256" key="2">
    <source>
        <dbReference type="ARBA" id="ARBA00022729"/>
    </source>
</evidence>
<dbReference type="AlphaFoldDB" id="A0A7Y7PM24"/>
<gene>
    <name evidence="5" type="ORF">HW554_03750</name>
</gene>
<keyword evidence="2 4" id="KW-0732">Signal</keyword>
<dbReference type="EMBL" id="JABKAU010000005">
    <property type="protein sequence ID" value="NVO30311.1"/>
    <property type="molecule type" value="Genomic_DNA"/>
</dbReference>
<name>A0A7Y7PM24_9BACT</name>
<dbReference type="RefSeq" id="WP_176907014.1">
    <property type="nucleotide sequence ID" value="NZ_JABKAU010000005.1"/>
</dbReference>
<feature type="signal peptide" evidence="4">
    <location>
        <begin position="1"/>
        <end position="20"/>
    </location>
</feature>
<evidence type="ECO:0000256" key="4">
    <source>
        <dbReference type="SAM" id="SignalP"/>
    </source>
</evidence>
<keyword evidence="6" id="KW-1185">Reference proteome</keyword>
<evidence type="ECO:0000313" key="5">
    <source>
        <dbReference type="EMBL" id="NVO30311.1"/>
    </source>
</evidence>
<dbReference type="GO" id="GO:0007155">
    <property type="term" value="P:cell adhesion"/>
    <property type="evidence" value="ECO:0007669"/>
    <property type="project" value="InterPro"/>
</dbReference>
<dbReference type="InterPro" id="IPR009742">
    <property type="entry name" value="Curlin_rpt"/>
</dbReference>
<comment type="caution">
    <text evidence="5">The sequence shown here is derived from an EMBL/GenBank/DDBJ whole genome shotgun (WGS) entry which is preliminary data.</text>
</comment>
<protein>
    <recommendedName>
        <fullName evidence="7">Curlin</fullName>
    </recommendedName>
</protein>
<accession>A0A7Y7PM24</accession>
<evidence type="ECO:0000313" key="6">
    <source>
        <dbReference type="Proteomes" id="UP000565521"/>
    </source>
</evidence>
<feature type="region of interest" description="Disordered" evidence="3">
    <location>
        <begin position="149"/>
        <end position="195"/>
    </location>
</feature>
<sequence>MKKVQLLAAAAVLFASSAYAQSGTRETFRAINACIGCEPAPAVVRPASQTNTNSTPALAAIDNCSVVVQGGTGLNSGDNNRAVVDQSGTGNRAALFQREGNGNYGLQVQTGGSNQATAVIWGDNNTSLQFQSGDRNKAGINVDQVSGAAVPRSSQNGNRNWAEQNQAGNDNNADIKTFGNDNYASQNQVGSRNSGSIFQRVNGSAATQSQIGNDNTAVTLQGGLANVPSTISGQRSCIEQGGNSNQALVMQNRR</sequence>
<dbReference type="GO" id="GO:0009289">
    <property type="term" value="C:pilus"/>
    <property type="evidence" value="ECO:0007669"/>
    <property type="project" value="InterPro"/>
</dbReference>
<feature type="chain" id="PRO_5031348447" description="Curlin" evidence="4">
    <location>
        <begin position="21"/>
        <end position="254"/>
    </location>
</feature>
<evidence type="ECO:0000256" key="3">
    <source>
        <dbReference type="SAM" id="MobiDB-lite"/>
    </source>
</evidence>
<organism evidence="5 6">
    <name type="scientific">Hymenobacter lapidiphilus</name>
    <dbReference type="NCBI Taxonomy" id="2608003"/>
    <lineage>
        <taxon>Bacteria</taxon>
        <taxon>Pseudomonadati</taxon>
        <taxon>Bacteroidota</taxon>
        <taxon>Cytophagia</taxon>
        <taxon>Cytophagales</taxon>
        <taxon>Hymenobacteraceae</taxon>
        <taxon>Hymenobacter</taxon>
    </lineage>
</organism>
<dbReference type="Pfam" id="PF07012">
    <property type="entry name" value="Curlin_rpt"/>
    <property type="match status" value="1"/>
</dbReference>
<feature type="compositionally biased region" description="Polar residues" evidence="3">
    <location>
        <begin position="152"/>
        <end position="195"/>
    </location>
</feature>
<dbReference type="Proteomes" id="UP000565521">
    <property type="component" value="Unassembled WGS sequence"/>
</dbReference>